<dbReference type="OrthoDB" id="1112599at2759"/>
<feature type="region of interest" description="Disordered" evidence="2">
    <location>
        <begin position="197"/>
        <end position="218"/>
    </location>
</feature>
<organism evidence="4 5">
    <name type="scientific">Raphanus sativus</name>
    <name type="common">Radish</name>
    <name type="synonym">Raphanus raphanistrum var. sativus</name>
    <dbReference type="NCBI Taxonomy" id="3726"/>
    <lineage>
        <taxon>Eukaryota</taxon>
        <taxon>Viridiplantae</taxon>
        <taxon>Streptophyta</taxon>
        <taxon>Embryophyta</taxon>
        <taxon>Tracheophyta</taxon>
        <taxon>Spermatophyta</taxon>
        <taxon>Magnoliopsida</taxon>
        <taxon>eudicotyledons</taxon>
        <taxon>Gunneridae</taxon>
        <taxon>Pentapetalae</taxon>
        <taxon>rosids</taxon>
        <taxon>malvids</taxon>
        <taxon>Brassicales</taxon>
        <taxon>Brassicaceae</taxon>
        <taxon>Brassiceae</taxon>
        <taxon>Raphanus</taxon>
    </lineage>
</organism>
<feature type="chain" id="PRO_5040966588" evidence="3">
    <location>
        <begin position="21"/>
        <end position="734"/>
    </location>
</feature>
<reference evidence="5" key="1">
    <citation type="submission" date="2025-08" db="UniProtKB">
        <authorList>
            <consortium name="RefSeq"/>
        </authorList>
    </citation>
    <scope>IDENTIFICATION</scope>
    <source>
        <tissue evidence="5">Leaf</tissue>
    </source>
</reference>
<keyword evidence="1" id="KW-0175">Coiled coil</keyword>
<feature type="compositionally biased region" description="Basic residues" evidence="2">
    <location>
        <begin position="340"/>
        <end position="349"/>
    </location>
</feature>
<feature type="signal peptide" evidence="3">
    <location>
        <begin position="1"/>
        <end position="20"/>
    </location>
</feature>
<sequence>MRRGAALSQFLNGAWRLAVALTIIGAEAGVPLSVRAFEELVSAKIKGGLISLKIRPNYNVVTGYPNKTNNWQRSYFYVKSDRAAFEEPLKTGYRVLWTERWWLFRTPQSTRRIFGERASDRIAETGHWNNFSYQRISRSIGWISQQVWRSDTIPIIANKTKRLNLFNSAEQREVNRARAMRTLPNLSLVVARKAGFAKKPQPDTAVSPDFGDPNVTESDVEARLRGKRRRRFLAIRSSSVEEGELKDLEPSGGSKDEVVPESLPTGSRDEDPPVTSSKAEKKKKKKKKKRNAEVIPRGSSEELDDELVDATRSGESLAPENEDAQAESAPQVTEGTVAVSKKKKKKKKRSCPDKVSFSYDRDVPLAHDEQECGRLSHGDWNILVRKYDEELKGAFEMVRKQKGLSRRATRALNNSVREKNEAVAREEELKKELDEQRAIMATELASARELVKRAEEEKAQMRKRNAELQGKNTTLEKEVVAASLEYSKQMDRLRESRKLEVTHERIRVMAAMTGKCARRFRNIQDREKRRDEFEDARCMLGQARGMRDCLEALRESGKDIPQETIDTYSDLEKYYEGETVRLEVGVIPDSDLTLSPLVLESRFVIEEILEKVDKHGSNLELIDSDAARALRSPSDGFIRDLLDTVQSPARPDAAVPVKVPDAGVPERLVTISDSSSLGTSDPDASEGLSDPNREISLVSPPSKGQGAGEIPPVKPFGHVSSSDAPEKKDPPAEG</sequence>
<keyword evidence="3" id="KW-0732">Signal</keyword>
<dbReference type="GeneID" id="130504943"/>
<evidence type="ECO:0000256" key="3">
    <source>
        <dbReference type="SAM" id="SignalP"/>
    </source>
</evidence>
<evidence type="ECO:0000256" key="1">
    <source>
        <dbReference type="SAM" id="Coils"/>
    </source>
</evidence>
<evidence type="ECO:0000256" key="2">
    <source>
        <dbReference type="SAM" id="MobiDB-lite"/>
    </source>
</evidence>
<feature type="compositionally biased region" description="Basic and acidic residues" evidence="2">
    <location>
        <begin position="724"/>
        <end position="734"/>
    </location>
</feature>
<keyword evidence="4" id="KW-1185">Reference proteome</keyword>
<feature type="compositionally biased region" description="Basic residues" evidence="2">
    <location>
        <begin position="280"/>
        <end position="290"/>
    </location>
</feature>
<gene>
    <name evidence="5" type="primary">LOC130504943</name>
</gene>
<accession>A0A9W3CVC4</accession>
<proteinExistence type="predicted"/>
<dbReference type="RefSeq" id="XP_056855532.1">
    <property type="nucleotide sequence ID" value="XM_056999552.1"/>
</dbReference>
<feature type="compositionally biased region" description="Basic and acidic residues" evidence="2">
    <location>
        <begin position="243"/>
        <end position="258"/>
    </location>
</feature>
<dbReference type="KEGG" id="rsz:130504943"/>
<dbReference type="AlphaFoldDB" id="A0A9W3CVC4"/>
<protein>
    <submittedName>
        <fullName evidence="5">Meiosis-specific protein ASY2-like</fullName>
    </submittedName>
</protein>
<feature type="region of interest" description="Disordered" evidence="2">
    <location>
        <begin position="670"/>
        <end position="734"/>
    </location>
</feature>
<name>A0A9W3CVC4_RAPSA</name>
<feature type="coiled-coil region" evidence="1">
    <location>
        <begin position="412"/>
        <end position="485"/>
    </location>
</feature>
<evidence type="ECO:0000313" key="5">
    <source>
        <dbReference type="RefSeq" id="XP_056855532.1"/>
    </source>
</evidence>
<evidence type="ECO:0000313" key="4">
    <source>
        <dbReference type="Proteomes" id="UP000504610"/>
    </source>
</evidence>
<feature type="region of interest" description="Disordered" evidence="2">
    <location>
        <begin position="241"/>
        <end position="355"/>
    </location>
</feature>
<dbReference type="Proteomes" id="UP000504610">
    <property type="component" value="Unplaced"/>
</dbReference>